<dbReference type="AlphaFoldDB" id="A0A396S0N0"/>
<keyword evidence="1" id="KW-1133">Transmembrane helix</keyword>
<protein>
    <submittedName>
        <fullName evidence="2">Uncharacterized protein</fullName>
    </submittedName>
</protein>
<comment type="caution">
    <text evidence="2">The sequence shown here is derived from an EMBL/GenBank/DDBJ whole genome shotgun (WGS) entry which is preliminary data.</text>
</comment>
<feature type="non-terminal residue" evidence="2">
    <location>
        <position position="95"/>
    </location>
</feature>
<dbReference type="EMBL" id="QJSA01000030">
    <property type="protein sequence ID" value="RHW19531.1"/>
    <property type="molecule type" value="Genomic_DNA"/>
</dbReference>
<proteinExistence type="predicted"/>
<gene>
    <name evidence="2" type="ORF">C2846_18350</name>
</gene>
<feature type="transmembrane region" description="Helical" evidence="1">
    <location>
        <begin position="6"/>
        <end position="30"/>
    </location>
</feature>
<keyword evidence="3" id="KW-1185">Reference proteome</keyword>
<name>A0A396S0N0_9PSED</name>
<keyword evidence="1" id="KW-0812">Transmembrane</keyword>
<dbReference type="Proteomes" id="UP000265745">
    <property type="component" value="Unassembled WGS sequence"/>
</dbReference>
<evidence type="ECO:0000313" key="3">
    <source>
        <dbReference type="Proteomes" id="UP000265745"/>
    </source>
</evidence>
<organism evidence="2 3">
    <name type="scientific">Pseudomonas jilinensis</name>
    <dbReference type="NCBI Taxonomy" id="2078689"/>
    <lineage>
        <taxon>Bacteria</taxon>
        <taxon>Pseudomonadati</taxon>
        <taxon>Pseudomonadota</taxon>
        <taxon>Gammaproteobacteria</taxon>
        <taxon>Pseudomonadales</taxon>
        <taxon>Pseudomonadaceae</taxon>
        <taxon>Pseudomonas</taxon>
    </lineage>
</organism>
<accession>A0A396S0N0</accession>
<sequence>MENFIFSFQVLFLYIGLPCIFAWSLASLVIHKFPRLWAKPGKGPKWELNRRTGMITVFKYRRGEVIEQRAPFHEFDAYINTTPDRQGLPMNVLSL</sequence>
<reference evidence="2 3" key="1">
    <citation type="submission" date="2018-06" db="EMBL/GenBank/DDBJ databases">
        <title>Pseudomonas jilinensis sp. nov., isolated from the production water of Jilin Oilfield in China.</title>
        <authorList>
            <person name="Wang J."/>
        </authorList>
    </citation>
    <scope>NUCLEOTIDE SEQUENCE [LARGE SCALE GENOMIC DNA]</scope>
    <source>
        <strain evidence="2 3">JS15-10A1</strain>
    </source>
</reference>
<evidence type="ECO:0000313" key="2">
    <source>
        <dbReference type="EMBL" id="RHW19531.1"/>
    </source>
</evidence>
<keyword evidence="1" id="KW-0472">Membrane</keyword>
<evidence type="ECO:0000256" key="1">
    <source>
        <dbReference type="SAM" id="Phobius"/>
    </source>
</evidence>